<dbReference type="Proteomes" id="UP000028090">
    <property type="component" value="Unassembled WGS sequence"/>
</dbReference>
<feature type="domain" description="Cysteine-rich CPCC" evidence="1">
    <location>
        <begin position="84"/>
        <end position="129"/>
    </location>
</feature>
<accession>A0A081Q1A1</accession>
<dbReference type="AlphaFoldDB" id="A0A081Q1A1"/>
<evidence type="ECO:0000259" key="1">
    <source>
        <dbReference type="Pfam" id="PF14206"/>
    </source>
</evidence>
<dbReference type="PATRIC" id="fig|28037.95.peg.510"/>
<protein>
    <recommendedName>
        <fullName evidence="1">Cysteine-rich CPCC domain-containing protein</fullName>
    </recommendedName>
</protein>
<comment type="caution">
    <text evidence="2">The sequence shown here is derived from an EMBL/GenBank/DDBJ whole genome shotgun (WGS) entry which is preliminary data.</text>
</comment>
<proteinExistence type="predicted"/>
<gene>
    <name evidence="2" type="ORF">SK629_0571</name>
</gene>
<evidence type="ECO:0000313" key="3">
    <source>
        <dbReference type="Proteomes" id="UP000028090"/>
    </source>
</evidence>
<reference evidence="2 3" key="1">
    <citation type="submission" date="2014-05" db="EMBL/GenBank/DDBJ databases">
        <authorList>
            <person name="Daugherty S.C."/>
            <person name="Tallon L.J."/>
            <person name="Sadzewicz L."/>
            <person name="Kilian M."/>
            <person name="Tettelin H."/>
        </authorList>
    </citation>
    <scope>NUCLEOTIDE SEQUENCE [LARGE SCALE GENOMIC DNA]</scope>
    <source>
        <strain evidence="2 3">SK629</strain>
    </source>
</reference>
<dbReference type="EMBL" id="JPFU01000008">
    <property type="protein sequence ID" value="KEQ36724.1"/>
    <property type="molecule type" value="Genomic_DNA"/>
</dbReference>
<evidence type="ECO:0000313" key="2">
    <source>
        <dbReference type="EMBL" id="KEQ36724.1"/>
    </source>
</evidence>
<dbReference type="InterPro" id="IPR025983">
    <property type="entry name" value="Cys_rich_CPCC"/>
</dbReference>
<name>A0A081Q1A1_STRMT</name>
<dbReference type="Pfam" id="PF14206">
    <property type="entry name" value="Cys_rich_CPCC"/>
    <property type="match status" value="2"/>
</dbReference>
<sequence length="189" mass="21470">MNKTKKENLIFIDGWEHVHCPVCGTLVETYDICDVCHWQNTGAFNIDGGPNKMTLAEAKMAYKRKNDINESQKTWVINGETWLHCPVCGNDVIDYDICDVCRWQNTGIINIDGGPNRITLAEAKEAYARRKIVKIREFDTVLLKNGQTATIVEKLSEDTFIADIGDSPKDWDTITITINDIEKVVYRNS</sequence>
<feature type="domain" description="Cysteine-rich CPCC" evidence="1">
    <location>
        <begin position="19"/>
        <end position="65"/>
    </location>
</feature>
<organism evidence="2 3">
    <name type="scientific">Streptococcus mitis</name>
    <dbReference type="NCBI Taxonomy" id="28037"/>
    <lineage>
        <taxon>Bacteria</taxon>
        <taxon>Bacillati</taxon>
        <taxon>Bacillota</taxon>
        <taxon>Bacilli</taxon>
        <taxon>Lactobacillales</taxon>
        <taxon>Streptococcaceae</taxon>
        <taxon>Streptococcus</taxon>
        <taxon>Streptococcus mitis group</taxon>
    </lineage>
</organism>